<organism evidence="2 3">
    <name type="scientific">Acinetobacter junii</name>
    <dbReference type="NCBI Taxonomy" id="40215"/>
    <lineage>
        <taxon>Bacteria</taxon>
        <taxon>Pseudomonadati</taxon>
        <taxon>Pseudomonadota</taxon>
        <taxon>Gammaproteobacteria</taxon>
        <taxon>Moraxellales</taxon>
        <taxon>Moraxellaceae</taxon>
        <taxon>Acinetobacter</taxon>
    </lineage>
</organism>
<dbReference type="AlphaFoldDB" id="A0A365PP63"/>
<feature type="domain" description="DUF4007" evidence="1">
    <location>
        <begin position="10"/>
        <end position="294"/>
    </location>
</feature>
<dbReference type="InterPro" id="IPR025248">
    <property type="entry name" value="DUF4007"/>
</dbReference>
<evidence type="ECO:0000313" key="2">
    <source>
        <dbReference type="EMBL" id="RBA50374.1"/>
    </source>
</evidence>
<dbReference type="RefSeq" id="WP_112987126.1">
    <property type="nucleotide sequence ID" value="NZ_CP131470.1"/>
</dbReference>
<dbReference type="Pfam" id="PF13182">
    <property type="entry name" value="DUF4007"/>
    <property type="match status" value="1"/>
</dbReference>
<reference evidence="2 3" key="1">
    <citation type="submission" date="2018-04" db="EMBL/GenBank/DDBJ databases">
        <title>Acinetobacter junii Genome sequencing and assembly.</title>
        <authorList>
            <person name="Su J."/>
            <person name="Rensing C."/>
            <person name="Mazhar H.S."/>
        </authorList>
    </citation>
    <scope>NUCLEOTIDE SEQUENCE [LARGE SCALE GENOMIC DNA]</scope>
    <source>
        <strain evidence="2 3">SC22</strain>
    </source>
</reference>
<protein>
    <submittedName>
        <fullName evidence="2">DUF4007 domain-containing protein</fullName>
    </submittedName>
</protein>
<evidence type="ECO:0000313" key="3">
    <source>
        <dbReference type="Proteomes" id="UP000253688"/>
    </source>
</evidence>
<evidence type="ECO:0000259" key="1">
    <source>
        <dbReference type="Pfam" id="PF13182"/>
    </source>
</evidence>
<dbReference type="EMBL" id="QEWH01000001">
    <property type="protein sequence ID" value="RBA50374.1"/>
    <property type="molecule type" value="Genomic_DNA"/>
</dbReference>
<accession>A0A365PP63</accession>
<name>A0A365PP63_ACIJU</name>
<comment type="caution">
    <text evidence="2">The sequence shown here is derived from an EMBL/GenBank/DDBJ whole genome shotgun (WGS) entry which is preliminary data.</text>
</comment>
<dbReference type="Proteomes" id="UP000253688">
    <property type="component" value="Unassembled WGS sequence"/>
</dbReference>
<proteinExistence type="predicted"/>
<sequence length="301" mass="35091">MNSTNFTLHFSGHETFALRYGWLNKAYTLLNFNEKDVEKQVVELGVGKNMVNSIKYWADISGLVPLQNRKNKKIGYETKLGEIFENYDPFLELNESTWLLHYFIQKRFTDLTFSRWYFNYSNKQIFDKAELVSDLNNWLESAGLKVPSPATLQKDFDCFVLCYAKRLSKKQLNEDTFVSPLNELNFIYQIESHKFKADLLEQKNLSIEVFLYCLVDFWQENFSQSPTISVDSVVTNPGSPGKLFRLNNAAVDYFLNQCALIDDRFNWTDTLGMRSLACEQVNEVDLNELLANIYRGKIQND</sequence>
<gene>
    <name evidence="2" type="ORF">DC346_00135</name>
</gene>